<sequence>MEATDSILPPLDSRPCEIMYLSILETAAPDPDLPLLKVYAFLTSFGSYLRPRHRTIHIGSSFDARRLPPSCAFFYNRLDPRRGFPPYG</sequence>
<protein>
    <submittedName>
        <fullName evidence="1">Uncharacterized protein</fullName>
    </submittedName>
</protein>
<gene>
    <name evidence="1" type="ORF">CSSPJE1EN1_LOCUS12127</name>
</gene>
<evidence type="ECO:0000313" key="2">
    <source>
        <dbReference type="Proteomes" id="UP001497444"/>
    </source>
</evidence>
<dbReference type="EMBL" id="OZ020114">
    <property type="protein sequence ID" value="CAK9266649.1"/>
    <property type="molecule type" value="Genomic_DNA"/>
</dbReference>
<accession>A0ABP0WIK7</accession>
<organism evidence="1 2">
    <name type="scientific">Sphagnum jensenii</name>
    <dbReference type="NCBI Taxonomy" id="128206"/>
    <lineage>
        <taxon>Eukaryota</taxon>
        <taxon>Viridiplantae</taxon>
        <taxon>Streptophyta</taxon>
        <taxon>Embryophyta</taxon>
        <taxon>Bryophyta</taxon>
        <taxon>Sphagnophytina</taxon>
        <taxon>Sphagnopsida</taxon>
        <taxon>Sphagnales</taxon>
        <taxon>Sphagnaceae</taxon>
        <taxon>Sphagnum</taxon>
    </lineage>
</organism>
<evidence type="ECO:0000313" key="1">
    <source>
        <dbReference type="EMBL" id="CAK9266649.1"/>
    </source>
</evidence>
<dbReference type="Proteomes" id="UP001497444">
    <property type="component" value="Chromosome 19"/>
</dbReference>
<reference evidence="1" key="1">
    <citation type="submission" date="2024-02" db="EMBL/GenBank/DDBJ databases">
        <authorList>
            <consortium name="ELIXIR-Norway"/>
            <consortium name="Elixir Norway"/>
        </authorList>
    </citation>
    <scope>NUCLEOTIDE SEQUENCE</scope>
</reference>
<keyword evidence="2" id="KW-1185">Reference proteome</keyword>
<name>A0ABP0WIK7_9BRYO</name>
<proteinExistence type="predicted"/>